<dbReference type="AlphaFoldDB" id="A0A6J4NSL1"/>
<sequence length="67" mass="8154">ESERDQYIYRSRRCDARRRSEHESFEAHDARRRLFCDDGSQSFAILGRNRRRLCCKPESFGQNQWTL</sequence>
<feature type="non-terminal residue" evidence="1">
    <location>
        <position position="1"/>
    </location>
</feature>
<reference evidence="1" key="1">
    <citation type="submission" date="2020-02" db="EMBL/GenBank/DDBJ databases">
        <authorList>
            <person name="Meier V. D."/>
        </authorList>
    </citation>
    <scope>NUCLEOTIDE SEQUENCE</scope>
    <source>
        <strain evidence="1">AVDCRST_MAG74</strain>
    </source>
</reference>
<proteinExistence type="predicted"/>
<dbReference type="EMBL" id="CADCUR010000096">
    <property type="protein sequence ID" value="CAA9393943.1"/>
    <property type="molecule type" value="Genomic_DNA"/>
</dbReference>
<gene>
    <name evidence="1" type="ORF">AVDCRST_MAG74-1261</name>
</gene>
<organism evidence="1">
    <name type="scientific">uncultured Pyrinomonadaceae bacterium</name>
    <dbReference type="NCBI Taxonomy" id="2283094"/>
    <lineage>
        <taxon>Bacteria</taxon>
        <taxon>Pseudomonadati</taxon>
        <taxon>Acidobacteriota</taxon>
        <taxon>Blastocatellia</taxon>
        <taxon>Blastocatellales</taxon>
        <taxon>Pyrinomonadaceae</taxon>
        <taxon>environmental samples</taxon>
    </lineage>
</organism>
<evidence type="ECO:0000313" key="1">
    <source>
        <dbReference type="EMBL" id="CAA9393943.1"/>
    </source>
</evidence>
<feature type="non-terminal residue" evidence="1">
    <location>
        <position position="67"/>
    </location>
</feature>
<accession>A0A6J4NSL1</accession>
<protein>
    <submittedName>
        <fullName evidence="1">Uncharacterized protein</fullName>
    </submittedName>
</protein>
<name>A0A6J4NSL1_9BACT</name>